<evidence type="ECO:0000256" key="1">
    <source>
        <dbReference type="SAM" id="MobiDB-lite"/>
    </source>
</evidence>
<dbReference type="SUPFAM" id="SSF48452">
    <property type="entry name" value="TPR-like"/>
    <property type="match status" value="1"/>
</dbReference>
<comment type="caution">
    <text evidence="2">The sequence shown here is derived from an EMBL/GenBank/DDBJ whole genome shotgun (WGS) entry which is preliminary data.</text>
</comment>
<dbReference type="AlphaFoldDB" id="A0A371XD35"/>
<dbReference type="Pfam" id="PF06041">
    <property type="entry name" value="DUF924"/>
    <property type="match status" value="1"/>
</dbReference>
<evidence type="ECO:0000313" key="2">
    <source>
        <dbReference type="EMBL" id="RFC67147.1"/>
    </source>
</evidence>
<feature type="region of interest" description="Disordered" evidence="1">
    <location>
        <begin position="160"/>
        <end position="183"/>
    </location>
</feature>
<protein>
    <submittedName>
        <fullName evidence="2">DUF924 domain-containing protein</fullName>
    </submittedName>
</protein>
<dbReference type="RefSeq" id="WP_116624398.1">
    <property type="nucleotide sequence ID" value="NZ_QURN01000009.1"/>
</dbReference>
<dbReference type="Proteomes" id="UP000262379">
    <property type="component" value="Unassembled WGS sequence"/>
</dbReference>
<evidence type="ECO:0000313" key="3">
    <source>
        <dbReference type="Proteomes" id="UP000262379"/>
    </source>
</evidence>
<dbReference type="InterPro" id="IPR010323">
    <property type="entry name" value="DUF924"/>
</dbReference>
<organism evidence="2 3">
    <name type="scientific">Mesorhizobium denitrificans</name>
    <dbReference type="NCBI Taxonomy" id="2294114"/>
    <lineage>
        <taxon>Bacteria</taxon>
        <taxon>Pseudomonadati</taxon>
        <taxon>Pseudomonadota</taxon>
        <taxon>Alphaproteobacteria</taxon>
        <taxon>Hyphomicrobiales</taxon>
        <taxon>Phyllobacteriaceae</taxon>
        <taxon>Mesorhizobium</taxon>
    </lineage>
</organism>
<proteinExistence type="predicted"/>
<dbReference type="EMBL" id="QURN01000009">
    <property type="protein sequence ID" value="RFC67147.1"/>
    <property type="molecule type" value="Genomic_DNA"/>
</dbReference>
<keyword evidence="3" id="KW-1185">Reference proteome</keyword>
<dbReference type="InterPro" id="IPR011990">
    <property type="entry name" value="TPR-like_helical_dom_sf"/>
</dbReference>
<reference evidence="3" key="1">
    <citation type="submission" date="2018-08" db="EMBL/GenBank/DDBJ databases">
        <authorList>
            <person name="Im W.T."/>
        </authorList>
    </citation>
    <scope>NUCLEOTIDE SEQUENCE [LARGE SCALE GENOMIC DNA]</scope>
    <source>
        <strain evidence="3">LA-28</strain>
    </source>
</reference>
<gene>
    <name evidence="2" type="ORF">DY251_13370</name>
</gene>
<accession>A0A371XD35</accession>
<dbReference type="Gene3D" id="1.25.40.10">
    <property type="entry name" value="Tetratricopeptide repeat domain"/>
    <property type="match status" value="1"/>
</dbReference>
<dbReference type="Gene3D" id="1.20.58.320">
    <property type="entry name" value="TPR-like"/>
    <property type="match status" value="1"/>
</dbReference>
<sequence>MEPVWTQDILDFWFKELTPDDWFTGGAQLDERIRAHCLPLYEKLAAHVPPEAMTDPRAALAAIIALDQFPRNMFRGTARAFATDHLALELSRNALKNGFDRDMNDAERSFLAMPLMHSEALSDQEHCVKVFAEIGDEESLKYALEHRDIVEKYGRFPHRNRALGRNSSEDEQAFLESHKGYGQ</sequence>
<name>A0A371XD35_9HYPH</name>